<organism evidence="1">
    <name type="scientific">Anguilla anguilla</name>
    <name type="common">European freshwater eel</name>
    <name type="synonym">Muraena anguilla</name>
    <dbReference type="NCBI Taxonomy" id="7936"/>
    <lineage>
        <taxon>Eukaryota</taxon>
        <taxon>Metazoa</taxon>
        <taxon>Chordata</taxon>
        <taxon>Craniata</taxon>
        <taxon>Vertebrata</taxon>
        <taxon>Euteleostomi</taxon>
        <taxon>Actinopterygii</taxon>
        <taxon>Neopterygii</taxon>
        <taxon>Teleostei</taxon>
        <taxon>Anguilliformes</taxon>
        <taxon>Anguillidae</taxon>
        <taxon>Anguilla</taxon>
    </lineage>
</organism>
<dbReference type="AlphaFoldDB" id="A0A0E9QR32"/>
<protein>
    <submittedName>
        <fullName evidence="1">Uncharacterized protein</fullName>
    </submittedName>
</protein>
<name>A0A0E9QR32_ANGAN</name>
<evidence type="ECO:0000313" key="1">
    <source>
        <dbReference type="EMBL" id="JAH19396.1"/>
    </source>
</evidence>
<sequence length="30" mass="3182">MFIAGYLNETSTVIFSTAIKTIGFSTGHSS</sequence>
<reference evidence="1" key="2">
    <citation type="journal article" date="2015" name="Fish Shellfish Immunol.">
        <title>Early steps in the European eel (Anguilla anguilla)-Vibrio vulnificus interaction in the gills: Role of the RtxA13 toxin.</title>
        <authorList>
            <person name="Callol A."/>
            <person name="Pajuelo D."/>
            <person name="Ebbesson L."/>
            <person name="Teles M."/>
            <person name="MacKenzie S."/>
            <person name="Amaro C."/>
        </authorList>
    </citation>
    <scope>NUCLEOTIDE SEQUENCE</scope>
</reference>
<dbReference type="EMBL" id="GBXM01089181">
    <property type="protein sequence ID" value="JAH19396.1"/>
    <property type="molecule type" value="Transcribed_RNA"/>
</dbReference>
<proteinExistence type="predicted"/>
<accession>A0A0E9QR32</accession>
<reference evidence="1" key="1">
    <citation type="submission" date="2014-11" db="EMBL/GenBank/DDBJ databases">
        <authorList>
            <person name="Amaro Gonzalez C."/>
        </authorList>
    </citation>
    <scope>NUCLEOTIDE SEQUENCE</scope>
</reference>